<dbReference type="EMBL" id="JBIAMT010000003">
    <property type="protein sequence ID" value="MFF0498539.1"/>
    <property type="molecule type" value="Genomic_DNA"/>
</dbReference>
<organism evidence="2 3">
    <name type="scientific">Nocardia aobensis</name>
    <dbReference type="NCBI Taxonomy" id="257277"/>
    <lineage>
        <taxon>Bacteria</taxon>
        <taxon>Bacillati</taxon>
        <taxon>Actinomycetota</taxon>
        <taxon>Actinomycetes</taxon>
        <taxon>Mycobacteriales</taxon>
        <taxon>Nocardiaceae</taxon>
        <taxon>Nocardia</taxon>
    </lineage>
</organism>
<proteinExistence type="predicted"/>
<evidence type="ECO:0000256" key="1">
    <source>
        <dbReference type="SAM" id="MobiDB-lite"/>
    </source>
</evidence>
<gene>
    <name evidence="2" type="ORF">ACFYU5_19190</name>
</gene>
<dbReference type="Proteomes" id="UP001601442">
    <property type="component" value="Unassembled WGS sequence"/>
</dbReference>
<reference evidence="2 3" key="1">
    <citation type="submission" date="2024-10" db="EMBL/GenBank/DDBJ databases">
        <title>The Natural Products Discovery Center: Release of the First 8490 Sequenced Strains for Exploring Actinobacteria Biosynthetic Diversity.</title>
        <authorList>
            <person name="Kalkreuter E."/>
            <person name="Kautsar S.A."/>
            <person name="Yang D."/>
            <person name="Bader C.D."/>
            <person name="Teijaro C.N."/>
            <person name="Fluegel L."/>
            <person name="Davis C.M."/>
            <person name="Simpson J.R."/>
            <person name="Lauterbach L."/>
            <person name="Steele A.D."/>
            <person name="Gui C."/>
            <person name="Meng S."/>
            <person name="Li G."/>
            <person name="Viehrig K."/>
            <person name="Ye F."/>
            <person name="Su P."/>
            <person name="Kiefer A.F."/>
            <person name="Nichols A."/>
            <person name="Cepeda A.J."/>
            <person name="Yan W."/>
            <person name="Fan B."/>
            <person name="Jiang Y."/>
            <person name="Adhikari A."/>
            <person name="Zheng C.-J."/>
            <person name="Schuster L."/>
            <person name="Cowan T.M."/>
            <person name="Smanski M.J."/>
            <person name="Chevrette M.G."/>
            <person name="De Carvalho L.P.S."/>
            <person name="Shen B."/>
        </authorList>
    </citation>
    <scope>NUCLEOTIDE SEQUENCE [LARGE SCALE GENOMIC DNA]</scope>
    <source>
        <strain evidence="2 3">NPDC004119</strain>
    </source>
</reference>
<keyword evidence="3" id="KW-1185">Reference proteome</keyword>
<accession>A0ABW6P5Y5</accession>
<feature type="compositionally biased region" description="Acidic residues" evidence="1">
    <location>
        <begin position="41"/>
        <end position="51"/>
    </location>
</feature>
<evidence type="ECO:0000313" key="3">
    <source>
        <dbReference type="Proteomes" id="UP001601442"/>
    </source>
</evidence>
<dbReference type="RefSeq" id="WP_387396091.1">
    <property type="nucleotide sequence ID" value="NZ_JBIAMT010000003.1"/>
</dbReference>
<protein>
    <submittedName>
        <fullName evidence="2">Uncharacterized protein</fullName>
    </submittedName>
</protein>
<name>A0ABW6P5Y5_9NOCA</name>
<evidence type="ECO:0000313" key="2">
    <source>
        <dbReference type="EMBL" id="MFF0498539.1"/>
    </source>
</evidence>
<feature type="region of interest" description="Disordered" evidence="1">
    <location>
        <begin position="33"/>
        <end position="52"/>
    </location>
</feature>
<sequence>MPEHYADDYTMALIAGNHPNPRVAARWVTPEWAKPRPLDTPVDEPAEDDEVETKVVAAPKRRGRRPATEAETK</sequence>
<comment type="caution">
    <text evidence="2">The sequence shown here is derived from an EMBL/GenBank/DDBJ whole genome shotgun (WGS) entry which is preliminary data.</text>
</comment>